<dbReference type="AlphaFoldDB" id="A0A368LGK9"/>
<gene>
    <name evidence="1" type="ORF">CIK83_17705</name>
</gene>
<dbReference type="GeneID" id="303190759"/>
<sequence>MHYDVFNGDADGIIALLQLRFVEPKKSQLVTGIKRDIQLLSQVAKVDDVTSVTVLDVSMQKNVDALKQLLERHIPIFYCDHHQSGEIPESPYLEACINLDAEICTSLLINQRLKGQYQLWATAGAFGDNMTKRALVLSQQSQLSPDQIEYLKELGTLINYNGYGASVKDLHIAPNVLFQTLLQYPDPFELLSHQDSVFYQLKVGYQQDNAQLDGLMPMFNTETCEVYVLPNQTWARRISGVFGNELANTNPNKAFAVLTLNENLRDYTVSVRAPLNRREGADEVCSQFPNGGGRRAAAGINQLSLDQYEQFISIFSQRFG</sequence>
<reference evidence="1 2" key="1">
    <citation type="journal article" date="2017" name="Elife">
        <title>Extensive horizontal gene transfer in cheese-associated bacteria.</title>
        <authorList>
            <person name="Bonham K.S."/>
            <person name="Wolfe B.E."/>
            <person name="Dutton R.J."/>
        </authorList>
    </citation>
    <scope>NUCLEOTIDE SEQUENCE [LARGE SCALE GENOMIC DNA]</scope>
    <source>
        <strain evidence="1 2">JB196</strain>
    </source>
</reference>
<protein>
    <submittedName>
        <fullName evidence="1">DHH family phosphoesterase</fullName>
    </submittedName>
</protein>
<proteinExistence type="predicted"/>
<keyword evidence="2" id="KW-1185">Reference proteome</keyword>
<dbReference type="SUPFAM" id="SSF64182">
    <property type="entry name" value="DHH phosphoesterases"/>
    <property type="match status" value="1"/>
</dbReference>
<dbReference type="InterPro" id="IPR038763">
    <property type="entry name" value="DHH_sf"/>
</dbReference>
<comment type="caution">
    <text evidence="1">The sequence shown here is derived from an EMBL/GenBank/DDBJ whole genome shotgun (WGS) entry which is preliminary data.</text>
</comment>
<dbReference type="EMBL" id="QPGL01000005">
    <property type="protein sequence ID" value="RCS68343.1"/>
    <property type="molecule type" value="Genomic_DNA"/>
</dbReference>
<name>A0A368LGK9_9VIBR</name>
<accession>A0A368LGK9</accession>
<evidence type="ECO:0000313" key="2">
    <source>
        <dbReference type="Proteomes" id="UP000252479"/>
    </source>
</evidence>
<evidence type="ECO:0000313" key="1">
    <source>
        <dbReference type="EMBL" id="RCS68343.1"/>
    </source>
</evidence>
<organism evidence="1 2">
    <name type="scientific">Vibrio casei</name>
    <dbReference type="NCBI Taxonomy" id="673372"/>
    <lineage>
        <taxon>Bacteria</taxon>
        <taxon>Pseudomonadati</taxon>
        <taxon>Pseudomonadota</taxon>
        <taxon>Gammaproteobacteria</taxon>
        <taxon>Vibrionales</taxon>
        <taxon>Vibrionaceae</taxon>
        <taxon>Vibrio</taxon>
    </lineage>
</organism>
<dbReference type="RefSeq" id="WP_086959356.1">
    <property type="nucleotide sequence ID" value="NZ_FUKS01000010.1"/>
</dbReference>
<dbReference type="Proteomes" id="UP000252479">
    <property type="component" value="Unassembled WGS sequence"/>
</dbReference>